<dbReference type="RefSeq" id="WP_326504973.1">
    <property type="nucleotide sequence ID" value="NZ_JAWIIV010000002.1"/>
</dbReference>
<sequence>MEIYTDHAGNDPRSVKAWLQGKDDGRTMLYNVFRKKTLKRKPSLTETEVDRLYREALQTGWAEWNRTKLRTAMAALIAYAIFWVWYLTDW</sequence>
<keyword evidence="1" id="KW-1133">Transmembrane helix</keyword>
<gene>
    <name evidence="2" type="ORF">RY831_03605</name>
</gene>
<evidence type="ECO:0000313" key="2">
    <source>
        <dbReference type="EMBL" id="MEC4718220.1"/>
    </source>
</evidence>
<dbReference type="Proteomes" id="UP001352263">
    <property type="component" value="Unassembled WGS sequence"/>
</dbReference>
<comment type="caution">
    <text evidence="2">The sequence shown here is derived from an EMBL/GenBank/DDBJ whole genome shotgun (WGS) entry which is preliminary data.</text>
</comment>
<evidence type="ECO:0000256" key="1">
    <source>
        <dbReference type="SAM" id="Phobius"/>
    </source>
</evidence>
<reference evidence="2 3" key="1">
    <citation type="submission" date="2023-10" db="EMBL/GenBank/DDBJ databases">
        <title>Noviherbaspirillum sp. CPCC 100848 genome assembly.</title>
        <authorList>
            <person name="Li X.Y."/>
            <person name="Fang X.M."/>
        </authorList>
    </citation>
    <scope>NUCLEOTIDE SEQUENCE [LARGE SCALE GENOMIC DNA]</scope>
    <source>
        <strain evidence="2 3">CPCC 100848</strain>
    </source>
</reference>
<organism evidence="2 3">
    <name type="scientific">Noviherbaspirillum album</name>
    <dbReference type="NCBI Taxonomy" id="3080276"/>
    <lineage>
        <taxon>Bacteria</taxon>
        <taxon>Pseudomonadati</taxon>
        <taxon>Pseudomonadota</taxon>
        <taxon>Betaproteobacteria</taxon>
        <taxon>Burkholderiales</taxon>
        <taxon>Oxalobacteraceae</taxon>
        <taxon>Noviherbaspirillum</taxon>
    </lineage>
</organism>
<keyword evidence="3" id="KW-1185">Reference proteome</keyword>
<protein>
    <submittedName>
        <fullName evidence="2">Uncharacterized protein</fullName>
    </submittedName>
</protein>
<feature type="transmembrane region" description="Helical" evidence="1">
    <location>
        <begin position="71"/>
        <end position="88"/>
    </location>
</feature>
<keyword evidence="1" id="KW-0472">Membrane</keyword>
<name>A0ABU6J3L5_9BURK</name>
<accession>A0ABU6J3L5</accession>
<keyword evidence="1" id="KW-0812">Transmembrane</keyword>
<dbReference type="EMBL" id="JAWIIV010000002">
    <property type="protein sequence ID" value="MEC4718220.1"/>
    <property type="molecule type" value="Genomic_DNA"/>
</dbReference>
<evidence type="ECO:0000313" key="3">
    <source>
        <dbReference type="Proteomes" id="UP001352263"/>
    </source>
</evidence>
<proteinExistence type="predicted"/>